<feature type="chain" id="PRO_5030865066" evidence="2">
    <location>
        <begin position="24"/>
        <end position="523"/>
    </location>
</feature>
<gene>
    <name evidence="4" type="ORF">HG421_16520</name>
</gene>
<dbReference type="InterPro" id="IPR051099">
    <property type="entry name" value="AGR/TXD"/>
</dbReference>
<feature type="domain" description="Thioredoxin" evidence="3">
    <location>
        <begin position="32"/>
        <end position="158"/>
    </location>
</feature>
<protein>
    <submittedName>
        <fullName evidence="4">Thioredoxin fold domain-containing protein</fullName>
    </submittedName>
</protein>
<evidence type="ECO:0000313" key="4">
    <source>
        <dbReference type="EMBL" id="QJD69150.1"/>
    </source>
</evidence>
<dbReference type="PANTHER" id="PTHR15337">
    <property type="entry name" value="ANTERIOR GRADIENT PROTEIN-RELATED"/>
    <property type="match status" value="1"/>
</dbReference>
<dbReference type="PROSITE" id="PS51257">
    <property type="entry name" value="PROKAR_LIPOPROTEIN"/>
    <property type="match status" value="1"/>
</dbReference>
<dbReference type="Pfam" id="PF13899">
    <property type="entry name" value="Thioredoxin_7"/>
    <property type="match status" value="1"/>
</dbReference>
<dbReference type="SUPFAM" id="SSF52833">
    <property type="entry name" value="Thioredoxin-like"/>
    <property type="match status" value="1"/>
</dbReference>
<dbReference type="Gene3D" id="3.40.30.10">
    <property type="entry name" value="Glutaredoxin"/>
    <property type="match status" value="1"/>
</dbReference>
<feature type="signal peptide" evidence="2">
    <location>
        <begin position="1"/>
        <end position="23"/>
    </location>
</feature>
<reference evidence="4 5" key="1">
    <citation type="submission" date="2020-04" db="EMBL/GenBank/DDBJ databases">
        <title>Genome-Wide Identification of 5-Methylcytosine Sites in Bacterial Genomes By High-Throughput Sequencing of MspJI Restriction Fragments.</title>
        <authorList>
            <person name="Wu V."/>
        </authorList>
    </citation>
    <scope>NUCLEOTIDE SEQUENCE [LARGE SCALE GENOMIC DNA]</scope>
    <source>
        <strain evidence="4 5">NEB122</strain>
    </source>
</reference>
<evidence type="ECO:0000313" key="5">
    <source>
        <dbReference type="Proteomes" id="UP000503498"/>
    </source>
</evidence>
<dbReference type="InterPro" id="IPR013766">
    <property type="entry name" value="Thioredoxin_domain"/>
</dbReference>
<dbReference type="AlphaFoldDB" id="A0A7Z2ZJ14"/>
<proteinExistence type="predicted"/>
<dbReference type="PANTHER" id="PTHR15337:SF11">
    <property type="entry name" value="THIOREDOXIN DOMAIN-CONTAINING PROTEIN"/>
    <property type="match status" value="1"/>
</dbReference>
<keyword evidence="1 2" id="KW-0732">Signal</keyword>
<dbReference type="RefSeq" id="WP_169707313.1">
    <property type="nucleotide sequence ID" value="NZ_CP051651.1"/>
</dbReference>
<name>A0A7Z2ZJ14_XANCA</name>
<accession>A0A7Z2ZJ14</accession>
<dbReference type="EMBL" id="CP051651">
    <property type="protein sequence ID" value="QJD69150.1"/>
    <property type="molecule type" value="Genomic_DNA"/>
</dbReference>
<dbReference type="Proteomes" id="UP000503498">
    <property type="component" value="Chromosome"/>
</dbReference>
<reference evidence="4 5" key="2">
    <citation type="submission" date="2020-04" db="EMBL/GenBank/DDBJ databases">
        <authorList>
            <person name="Fomenkov A."/>
            <person name="Anton B.P."/>
            <person name="Roberts R.J."/>
        </authorList>
    </citation>
    <scope>NUCLEOTIDE SEQUENCE [LARGE SCALE GENOMIC DNA]</scope>
    <source>
        <strain evidence="4 5">NEB122</strain>
    </source>
</reference>
<evidence type="ECO:0000259" key="3">
    <source>
        <dbReference type="PROSITE" id="PS51352"/>
    </source>
</evidence>
<evidence type="ECO:0000256" key="1">
    <source>
        <dbReference type="ARBA" id="ARBA00022729"/>
    </source>
</evidence>
<evidence type="ECO:0000256" key="2">
    <source>
        <dbReference type="SAM" id="SignalP"/>
    </source>
</evidence>
<sequence>MAVSLRSPSPALCALFLSLATLSACEKTTPAAPPRQAATPSAAPAGIDWNEGHVEKAFEEARKTGKPVLLYWGAIWCPPCNRLKATTFKDPAFVAQTRRFIAVHLDGDQEEAQRWGERFAVKGYPTILMLRPDRSEITRLIGDTTTAQLIDSLRAAAQRTTSTRQLLDVALKTPASLTQDDWALLAGYSWLYDNQLVDAKQAPGVLARLAKTAPQPALQRQFGLLAVLANRQKPVATPATHALLQAVIADPAEVRANLHVLVPGAATLVASASDDAHARAKLSEAFNRALAQAYADPTLPIVDRLRTASAVIALARLSQGQPEAAEQQEGPQPPLPAAVVETVHQRVHWAVAAAKTAEERQSAIESAVDLLVEVGDNSAAEQLLLAELGRSKTPSYYMPYLGHLAEERGDSKTALSWFKRAYATPGSEGTLVQRGMPYLDAMIRLNPNDAAAIEALAGQVIGDLAKQPDGYLRKNRRHFDPVGASLQAWSKQHPAQGSAVLARLRQKAQTTCGGKTDCAAWLG</sequence>
<dbReference type="InterPro" id="IPR036249">
    <property type="entry name" value="Thioredoxin-like_sf"/>
</dbReference>
<organism evidence="4 5">
    <name type="scientific">Xanthomonas campestris pv. badrii</name>
    <dbReference type="NCBI Taxonomy" id="149696"/>
    <lineage>
        <taxon>Bacteria</taxon>
        <taxon>Pseudomonadati</taxon>
        <taxon>Pseudomonadota</taxon>
        <taxon>Gammaproteobacteria</taxon>
        <taxon>Lysobacterales</taxon>
        <taxon>Lysobacteraceae</taxon>
        <taxon>Xanthomonas</taxon>
    </lineage>
</organism>
<dbReference type="PROSITE" id="PS51352">
    <property type="entry name" value="THIOREDOXIN_2"/>
    <property type="match status" value="1"/>
</dbReference>